<dbReference type="Proteomes" id="UP000321083">
    <property type="component" value="Unassembled WGS sequence"/>
</dbReference>
<dbReference type="Pfam" id="PF01103">
    <property type="entry name" value="Omp85"/>
    <property type="match status" value="1"/>
</dbReference>
<evidence type="ECO:0000256" key="1">
    <source>
        <dbReference type="ARBA" id="ARBA00004370"/>
    </source>
</evidence>
<comment type="caution">
    <text evidence="4">The sequence shown here is derived from an EMBL/GenBank/DDBJ whole genome shotgun (WGS) entry which is preliminary data.</text>
</comment>
<dbReference type="InterPro" id="IPR000184">
    <property type="entry name" value="Bac_surfAg_D15"/>
</dbReference>
<keyword evidence="2" id="KW-0472">Membrane</keyword>
<feature type="domain" description="Bacterial surface antigen (D15)" evidence="3">
    <location>
        <begin position="6"/>
        <end position="140"/>
    </location>
</feature>
<proteinExistence type="predicted"/>
<organism evidence="4 5">
    <name type="scientific">Planctomyces bekefii</name>
    <dbReference type="NCBI Taxonomy" id="1653850"/>
    <lineage>
        <taxon>Bacteria</taxon>
        <taxon>Pseudomonadati</taxon>
        <taxon>Planctomycetota</taxon>
        <taxon>Planctomycetia</taxon>
        <taxon>Planctomycetales</taxon>
        <taxon>Planctomycetaceae</taxon>
        <taxon>Planctomyces</taxon>
    </lineage>
</organism>
<feature type="non-terminal residue" evidence="4">
    <location>
        <position position="1"/>
    </location>
</feature>
<sequence>RYRISETFAMTGFIDNGNVFLSKDQMQKFSEAYAQDPVQSADERCPSSVLVNRAQENYSYEYRSLLSKPGYIWSRHYFSYGLALNWLTPLGSMNLAYGLPWREPRDSDCDQDPEKCTPRAKQSGFWLTRGEFHINVGARF</sequence>
<evidence type="ECO:0000313" key="4">
    <source>
        <dbReference type="EMBL" id="TWW08358.1"/>
    </source>
</evidence>
<evidence type="ECO:0000256" key="2">
    <source>
        <dbReference type="ARBA" id="ARBA00023136"/>
    </source>
</evidence>
<evidence type="ECO:0000259" key="3">
    <source>
        <dbReference type="Pfam" id="PF01103"/>
    </source>
</evidence>
<accession>A0A5C6M194</accession>
<comment type="subcellular location">
    <subcellularLocation>
        <location evidence="1">Membrane</location>
    </subcellularLocation>
</comment>
<reference evidence="4 5" key="1">
    <citation type="submission" date="2019-08" db="EMBL/GenBank/DDBJ databases">
        <title>100 year-old enigma solved: identification of Planctomyces bekefii, the type genus and species of the phylum Planctomycetes.</title>
        <authorList>
            <person name="Svetlana D.N."/>
            <person name="Overmann J."/>
        </authorList>
    </citation>
    <scope>NUCLEOTIDE SEQUENCE [LARGE SCALE GENOMIC DNA]</scope>
    <source>
        <strain evidence="4">Phe10_nw2017</strain>
    </source>
</reference>
<dbReference type="AlphaFoldDB" id="A0A5C6M194"/>
<gene>
    <name evidence="4" type="ORF">E3A20_25120</name>
</gene>
<dbReference type="GO" id="GO:0019867">
    <property type="term" value="C:outer membrane"/>
    <property type="evidence" value="ECO:0007669"/>
    <property type="project" value="InterPro"/>
</dbReference>
<evidence type="ECO:0000313" key="5">
    <source>
        <dbReference type="Proteomes" id="UP000321083"/>
    </source>
</evidence>
<keyword evidence="5" id="KW-1185">Reference proteome</keyword>
<reference evidence="4 5" key="2">
    <citation type="submission" date="2019-08" db="EMBL/GenBank/DDBJ databases">
        <authorList>
            <person name="Henke P."/>
        </authorList>
    </citation>
    <scope>NUCLEOTIDE SEQUENCE [LARGE SCALE GENOMIC DNA]</scope>
    <source>
        <strain evidence="4">Phe10_nw2017</strain>
    </source>
</reference>
<dbReference type="EMBL" id="SRHE01000707">
    <property type="protein sequence ID" value="TWW08358.1"/>
    <property type="molecule type" value="Genomic_DNA"/>
</dbReference>
<name>A0A5C6M194_9PLAN</name>
<dbReference type="Gene3D" id="2.40.160.50">
    <property type="entry name" value="membrane protein fhac: a member of the omp85/tpsb transporter family"/>
    <property type="match status" value="1"/>
</dbReference>
<protein>
    <recommendedName>
        <fullName evidence="3">Bacterial surface antigen (D15) domain-containing protein</fullName>
    </recommendedName>
</protein>